<keyword evidence="3" id="KW-1185">Reference proteome</keyword>
<accession>A0AAV5M0K3</accession>
<dbReference type="AlphaFoldDB" id="A0AAV5M0K3"/>
<dbReference type="Proteomes" id="UP001054252">
    <property type="component" value="Unassembled WGS sequence"/>
</dbReference>
<dbReference type="EMBL" id="BPVZ01000164">
    <property type="protein sequence ID" value="GKV43035.1"/>
    <property type="molecule type" value="Genomic_DNA"/>
</dbReference>
<comment type="caution">
    <text evidence="2">The sequence shown here is derived from an EMBL/GenBank/DDBJ whole genome shotgun (WGS) entry which is preliminary data.</text>
</comment>
<feature type="region of interest" description="Disordered" evidence="1">
    <location>
        <begin position="41"/>
        <end position="93"/>
    </location>
</feature>
<protein>
    <submittedName>
        <fullName evidence="2">Uncharacterized protein</fullName>
    </submittedName>
</protein>
<name>A0AAV5M0K3_9ROSI</name>
<proteinExistence type="predicted"/>
<evidence type="ECO:0000256" key="1">
    <source>
        <dbReference type="SAM" id="MobiDB-lite"/>
    </source>
</evidence>
<sequence>MWCGYLEMLEAEPKGKDQQGTMQCADDCRWRLNNARKIHAKINQSIDQEKGKLTGTDAERRTGGATEEQRQQASPEKKLDLPPHREKQKWGRKVAIPAKGLVDRGYGLQPIIAPKEDDSKGVRNARLKHEEDELICRGHVLNFLIGRLYDMYHNMSP</sequence>
<gene>
    <name evidence="2" type="ORF">SLEP1_g50376</name>
</gene>
<feature type="compositionally biased region" description="Basic and acidic residues" evidence="1">
    <location>
        <begin position="47"/>
        <end position="89"/>
    </location>
</feature>
<reference evidence="2 3" key="1">
    <citation type="journal article" date="2021" name="Commun. Biol.">
        <title>The genome of Shorea leprosula (Dipterocarpaceae) highlights the ecological relevance of drought in aseasonal tropical rainforests.</title>
        <authorList>
            <person name="Ng K.K.S."/>
            <person name="Kobayashi M.J."/>
            <person name="Fawcett J.A."/>
            <person name="Hatakeyama M."/>
            <person name="Paape T."/>
            <person name="Ng C.H."/>
            <person name="Ang C.C."/>
            <person name="Tnah L.H."/>
            <person name="Lee C.T."/>
            <person name="Nishiyama T."/>
            <person name="Sese J."/>
            <person name="O'Brien M.J."/>
            <person name="Copetti D."/>
            <person name="Mohd Noor M.I."/>
            <person name="Ong R.C."/>
            <person name="Putra M."/>
            <person name="Sireger I.Z."/>
            <person name="Indrioko S."/>
            <person name="Kosugi Y."/>
            <person name="Izuno A."/>
            <person name="Isagi Y."/>
            <person name="Lee S.L."/>
            <person name="Shimizu K.K."/>
        </authorList>
    </citation>
    <scope>NUCLEOTIDE SEQUENCE [LARGE SCALE GENOMIC DNA]</scope>
    <source>
        <strain evidence="2">214</strain>
    </source>
</reference>
<evidence type="ECO:0000313" key="3">
    <source>
        <dbReference type="Proteomes" id="UP001054252"/>
    </source>
</evidence>
<evidence type="ECO:0000313" key="2">
    <source>
        <dbReference type="EMBL" id="GKV43035.1"/>
    </source>
</evidence>
<organism evidence="2 3">
    <name type="scientific">Rubroshorea leprosula</name>
    <dbReference type="NCBI Taxonomy" id="152421"/>
    <lineage>
        <taxon>Eukaryota</taxon>
        <taxon>Viridiplantae</taxon>
        <taxon>Streptophyta</taxon>
        <taxon>Embryophyta</taxon>
        <taxon>Tracheophyta</taxon>
        <taxon>Spermatophyta</taxon>
        <taxon>Magnoliopsida</taxon>
        <taxon>eudicotyledons</taxon>
        <taxon>Gunneridae</taxon>
        <taxon>Pentapetalae</taxon>
        <taxon>rosids</taxon>
        <taxon>malvids</taxon>
        <taxon>Malvales</taxon>
        <taxon>Dipterocarpaceae</taxon>
        <taxon>Rubroshorea</taxon>
    </lineage>
</organism>